<dbReference type="PANTHER" id="PTHR16839:SF1">
    <property type="entry name" value="GALANIN PEPTIDES"/>
    <property type="match status" value="1"/>
</dbReference>
<accession>A0AAD4XXZ7</accession>
<keyword evidence="6" id="KW-0165">Cleavage on pair of basic residues</keyword>
<proteinExistence type="inferred from homology"/>
<keyword evidence="7" id="KW-0372">Hormone</keyword>
<comment type="similarity">
    <text evidence="3">Belongs to the galanin family.</text>
</comment>
<evidence type="ECO:0000256" key="3">
    <source>
        <dbReference type="ARBA" id="ARBA00006871"/>
    </source>
</evidence>
<dbReference type="GO" id="GO:0005184">
    <property type="term" value="F:neuropeptide hormone activity"/>
    <property type="evidence" value="ECO:0007669"/>
    <property type="project" value="TreeGrafter"/>
</dbReference>
<dbReference type="Pfam" id="PF06540">
    <property type="entry name" value="GMAP"/>
    <property type="match status" value="1"/>
</dbReference>
<keyword evidence="8" id="KW-0732">Signal</keyword>
<comment type="subcellular location">
    <subcellularLocation>
        <location evidence="2">Secreted</location>
    </subcellularLocation>
</comment>
<keyword evidence="14" id="KW-1185">Reference proteome</keyword>
<reference evidence="13" key="1">
    <citation type="submission" date="2022-03" db="EMBL/GenBank/DDBJ databases">
        <title>Genomic analyses of argali, domestic sheep and their hybrids provide insights into chromosomal evolution, heterosis and genetic basis of agronomic traits.</title>
        <authorList>
            <person name="Li M."/>
        </authorList>
    </citation>
    <scope>NUCLEOTIDE SEQUENCE</scope>
    <source>
        <strain evidence="13">CAU-MHL-2022a</strain>
        <tissue evidence="13">Skin</tissue>
    </source>
</reference>
<dbReference type="InterPro" id="IPR008175">
    <property type="entry name" value="Galanin_pre"/>
</dbReference>
<comment type="caution">
    <text evidence="13">The sequence shown here is derived from an EMBL/GenBank/DDBJ whole genome shotgun (WGS) entry which is preliminary data.</text>
</comment>
<organism evidence="13 14">
    <name type="scientific">Ovis ammon polii</name>
    <dbReference type="NCBI Taxonomy" id="230172"/>
    <lineage>
        <taxon>Eukaryota</taxon>
        <taxon>Metazoa</taxon>
        <taxon>Chordata</taxon>
        <taxon>Craniata</taxon>
        <taxon>Vertebrata</taxon>
        <taxon>Euteleostomi</taxon>
        <taxon>Mammalia</taxon>
        <taxon>Eutheria</taxon>
        <taxon>Laurasiatheria</taxon>
        <taxon>Artiodactyla</taxon>
        <taxon>Ruminantia</taxon>
        <taxon>Pecora</taxon>
        <taxon>Bovidae</taxon>
        <taxon>Caprinae</taxon>
        <taxon>Ovis</taxon>
    </lineage>
</organism>
<dbReference type="Proteomes" id="UP001214576">
    <property type="component" value="Unassembled WGS sequence"/>
</dbReference>
<dbReference type="PANTHER" id="PTHR16839">
    <property type="entry name" value="GALANIN"/>
    <property type="match status" value="1"/>
</dbReference>
<dbReference type="GO" id="GO:0030141">
    <property type="term" value="C:secretory granule"/>
    <property type="evidence" value="ECO:0007669"/>
    <property type="project" value="TreeGrafter"/>
</dbReference>
<feature type="compositionally biased region" description="Low complexity" evidence="10">
    <location>
        <begin position="51"/>
        <end position="62"/>
    </location>
</feature>
<dbReference type="InterPro" id="IPR013068">
    <property type="entry name" value="GMAP"/>
</dbReference>
<keyword evidence="5" id="KW-0964">Secreted</keyword>
<dbReference type="AlphaFoldDB" id="A0AAD4XXZ7"/>
<evidence type="ECO:0000256" key="8">
    <source>
        <dbReference type="ARBA" id="ARBA00022729"/>
    </source>
</evidence>
<evidence type="ECO:0000313" key="13">
    <source>
        <dbReference type="EMBL" id="KAI4530215.1"/>
    </source>
</evidence>
<evidence type="ECO:0000259" key="11">
    <source>
        <dbReference type="Pfam" id="PF01296"/>
    </source>
</evidence>
<comment type="function">
    <text evidence="1">Endocrine hormone of the central and peripheral nervous systems that binds and activates the G protein-coupled receptors GALR1, GALR2, and GALR3. This small neuropeptide may regulate diverse physiologic functions including contraction of smooth muscle of the gastrointestinal and genitourinary tract, growth hormone and insulin release and adrenal secretion.</text>
</comment>
<evidence type="ECO:0000256" key="7">
    <source>
        <dbReference type="ARBA" id="ARBA00022702"/>
    </source>
</evidence>
<dbReference type="EMBL" id="JAKZEL010000026">
    <property type="protein sequence ID" value="KAI4530215.1"/>
    <property type="molecule type" value="Genomic_DNA"/>
</dbReference>
<feature type="domain" description="Galanin" evidence="11">
    <location>
        <begin position="145"/>
        <end position="159"/>
    </location>
</feature>
<evidence type="ECO:0000259" key="12">
    <source>
        <dbReference type="Pfam" id="PF06540"/>
    </source>
</evidence>
<gene>
    <name evidence="13" type="ORF">MG293_020071</name>
</gene>
<keyword evidence="9" id="KW-0527">Neuropeptide</keyword>
<name>A0AAD4XXZ7_OVIAM</name>
<feature type="domain" description="Galanin message associated peptide (GMAP)" evidence="12">
    <location>
        <begin position="160"/>
        <end position="202"/>
    </location>
</feature>
<feature type="compositionally biased region" description="Gly residues" evidence="10">
    <location>
        <begin position="1"/>
        <end position="11"/>
    </location>
</feature>
<evidence type="ECO:0000256" key="9">
    <source>
        <dbReference type="ARBA" id="ARBA00023320"/>
    </source>
</evidence>
<evidence type="ECO:0000256" key="1">
    <source>
        <dbReference type="ARBA" id="ARBA00002897"/>
    </source>
</evidence>
<dbReference type="GO" id="GO:0005615">
    <property type="term" value="C:extracellular space"/>
    <property type="evidence" value="ECO:0007669"/>
    <property type="project" value="TreeGrafter"/>
</dbReference>
<dbReference type="Pfam" id="PF01296">
    <property type="entry name" value="Galanin"/>
    <property type="match status" value="1"/>
</dbReference>
<protein>
    <recommendedName>
        <fullName evidence="4">Galanin peptides</fullName>
    </recommendedName>
</protein>
<sequence length="248" mass="27033">MRRINSGGGGSRRGHVEGARPPCASRLRVPRPRHAVSVPALPHPTRRTRGPADTGPADTPAPADIPRPSGPRSSLFCESRVFVIEAVWLFEVDADFTGCRGEGEERLDPEQCRLPSRTTARPCPFHGAPAALGLCTLAVLRVGDAIDNHRSFHDKHGLAGKRGLEPEDEARPGSFDRPLADNNVVRTIIEFLTFLHLKELGCSKRSSTNLNLLLDFFSLTCPVTRSQDPTSLSGVCELFKHSPRGQHS</sequence>
<dbReference type="GO" id="GO:0031763">
    <property type="term" value="F:galanin receptor binding"/>
    <property type="evidence" value="ECO:0007669"/>
    <property type="project" value="TreeGrafter"/>
</dbReference>
<evidence type="ECO:0000256" key="5">
    <source>
        <dbReference type="ARBA" id="ARBA00022525"/>
    </source>
</evidence>
<evidence type="ECO:0000313" key="14">
    <source>
        <dbReference type="Proteomes" id="UP001214576"/>
    </source>
</evidence>
<evidence type="ECO:0000256" key="4">
    <source>
        <dbReference type="ARBA" id="ARBA00019079"/>
    </source>
</evidence>
<feature type="region of interest" description="Disordered" evidence="10">
    <location>
        <begin position="156"/>
        <end position="176"/>
    </location>
</feature>
<feature type="region of interest" description="Disordered" evidence="10">
    <location>
        <begin position="1"/>
        <end position="70"/>
    </location>
</feature>
<evidence type="ECO:0000256" key="6">
    <source>
        <dbReference type="ARBA" id="ARBA00022685"/>
    </source>
</evidence>
<dbReference type="SMART" id="SM00071">
    <property type="entry name" value="Galanin"/>
    <property type="match status" value="1"/>
</dbReference>
<dbReference type="InterPro" id="IPR008174">
    <property type="entry name" value="Galanin"/>
</dbReference>
<dbReference type="GO" id="GO:0007218">
    <property type="term" value="P:neuropeptide signaling pathway"/>
    <property type="evidence" value="ECO:0007669"/>
    <property type="project" value="UniProtKB-KW"/>
</dbReference>
<feature type="compositionally biased region" description="Basic and acidic residues" evidence="10">
    <location>
        <begin position="156"/>
        <end position="171"/>
    </location>
</feature>
<evidence type="ECO:0000256" key="2">
    <source>
        <dbReference type="ARBA" id="ARBA00004613"/>
    </source>
</evidence>
<evidence type="ECO:0000256" key="10">
    <source>
        <dbReference type="SAM" id="MobiDB-lite"/>
    </source>
</evidence>